<protein>
    <submittedName>
        <fullName evidence="2">90 kDa surface protein, putative</fullName>
    </submittedName>
</protein>
<organism evidence="2 3">
    <name type="scientific">Trypanosoma cruzi marinkellei</name>
    <dbReference type="NCBI Taxonomy" id="85056"/>
    <lineage>
        <taxon>Eukaryota</taxon>
        <taxon>Discoba</taxon>
        <taxon>Euglenozoa</taxon>
        <taxon>Kinetoplastea</taxon>
        <taxon>Metakinetoplastina</taxon>
        <taxon>Trypanosomatida</taxon>
        <taxon>Trypanosomatidae</taxon>
        <taxon>Trypanosoma</taxon>
        <taxon>Schizotrypanum</taxon>
    </lineage>
</organism>
<feature type="non-terminal residue" evidence="2">
    <location>
        <position position="1"/>
    </location>
</feature>
<gene>
    <name evidence="2" type="ORF">MOQ_009894</name>
</gene>
<dbReference type="AlphaFoldDB" id="K2ML37"/>
<evidence type="ECO:0000313" key="3">
    <source>
        <dbReference type="Proteomes" id="UP000007350"/>
    </source>
</evidence>
<dbReference type="EMBL" id="AHKC01020807">
    <property type="protein sequence ID" value="EKF26414.1"/>
    <property type="molecule type" value="Genomic_DNA"/>
</dbReference>
<feature type="compositionally biased region" description="Low complexity" evidence="1">
    <location>
        <begin position="159"/>
        <end position="177"/>
    </location>
</feature>
<dbReference type="Proteomes" id="UP000007350">
    <property type="component" value="Unassembled WGS sequence"/>
</dbReference>
<feature type="non-terminal residue" evidence="2">
    <location>
        <position position="210"/>
    </location>
</feature>
<reference evidence="2 3" key="1">
    <citation type="journal article" date="2012" name="BMC Genomics">
        <title>Comparative genomic analysis of human infective Trypanosoma cruzi lineages with the bat-restricted subspecies T. cruzi marinkellei.</title>
        <authorList>
            <person name="Franzen O."/>
            <person name="Talavera-Lopez C."/>
            <person name="Ochaya S."/>
            <person name="Butler C.E."/>
            <person name="Messenger L.A."/>
            <person name="Lewis M.D."/>
            <person name="Llewellyn M.S."/>
            <person name="Marinkelle C.J."/>
            <person name="Tyler K.M."/>
            <person name="Miles M.A."/>
            <person name="Andersson B."/>
        </authorList>
    </citation>
    <scope>NUCLEOTIDE SEQUENCE [LARGE SCALE GENOMIC DNA]</scope>
    <source>
        <strain evidence="2 3">B7</strain>
    </source>
</reference>
<feature type="compositionally biased region" description="Low complexity" evidence="1">
    <location>
        <begin position="193"/>
        <end position="210"/>
    </location>
</feature>
<feature type="region of interest" description="Disordered" evidence="1">
    <location>
        <begin position="109"/>
        <end position="210"/>
    </location>
</feature>
<evidence type="ECO:0000256" key="1">
    <source>
        <dbReference type="SAM" id="MobiDB-lite"/>
    </source>
</evidence>
<keyword evidence="3" id="KW-1185">Reference proteome</keyword>
<proteinExistence type="predicted"/>
<feature type="compositionally biased region" description="Polar residues" evidence="1">
    <location>
        <begin position="134"/>
        <end position="143"/>
    </location>
</feature>
<accession>K2ML37</accession>
<evidence type="ECO:0000313" key="2">
    <source>
        <dbReference type="EMBL" id="EKF26414.1"/>
    </source>
</evidence>
<feature type="compositionally biased region" description="Basic and acidic residues" evidence="1">
    <location>
        <begin position="109"/>
        <end position="119"/>
    </location>
</feature>
<dbReference type="OrthoDB" id="10552492at2759"/>
<sequence length="210" mass="21240">CVFAVDVKEPQEEEPQVTQVYAECAESGGKVGRWQLTEKTLWYNCTDSASGAGKMICGMGVGNCAPEALQSRTKDGGAGSVVFTINVTSPTPNVLEKWWERHVEKKAATVEGDLAKPPEEVTAGSPKQKAPGDTSFSQDSGTTSAGVEAPPSPPGGAGANSAAGSAATTDPSPSAASQEPDSAPSGEPHDAAHSNSAASAAPESSPDPNS</sequence>
<name>K2ML37_TRYCR</name>
<comment type="caution">
    <text evidence="2">The sequence shown here is derived from an EMBL/GenBank/DDBJ whole genome shotgun (WGS) entry which is preliminary data.</text>
</comment>